<proteinExistence type="inferred from homology"/>
<dbReference type="Proteomes" id="UP000501253">
    <property type="component" value="Chromosome"/>
</dbReference>
<dbReference type="KEGG" id="tmai:FVE67_05975"/>
<comment type="catalytic activity">
    <reaction evidence="4 5">
        <text>7,8-dihydroneopterin 3'-triphosphate + H2O = 6-carboxy-5,6,7,8-tetrahydropterin + triphosphate + acetaldehyde + 2 H(+)</text>
        <dbReference type="Rhea" id="RHEA:27966"/>
        <dbReference type="ChEBI" id="CHEBI:15343"/>
        <dbReference type="ChEBI" id="CHEBI:15377"/>
        <dbReference type="ChEBI" id="CHEBI:15378"/>
        <dbReference type="ChEBI" id="CHEBI:18036"/>
        <dbReference type="ChEBI" id="CHEBI:58462"/>
        <dbReference type="ChEBI" id="CHEBI:61032"/>
        <dbReference type="EC" id="4.1.2.50"/>
    </reaction>
</comment>
<dbReference type="NCBIfam" id="TIGR03367">
    <property type="entry name" value="queuosine_QueD"/>
    <property type="match status" value="1"/>
</dbReference>
<comment type="pathway">
    <text evidence="1 5">Purine metabolism; 7-cyano-7-deazaguanine biosynthesis.</text>
</comment>
<feature type="active site" description="Charge relay system" evidence="6">
    <location>
        <position position="67"/>
    </location>
</feature>
<dbReference type="InterPro" id="IPR007115">
    <property type="entry name" value="6-PTP_synth/QueD"/>
</dbReference>
<accession>A0A6H1WV54</accession>
<dbReference type="InterPro" id="IPR038418">
    <property type="entry name" value="6-PTP_synth/QueD_sf"/>
</dbReference>
<keyword evidence="5 7" id="KW-0862">Zinc</keyword>
<evidence type="ECO:0000256" key="1">
    <source>
        <dbReference type="ARBA" id="ARBA00005061"/>
    </source>
</evidence>
<evidence type="ECO:0000313" key="9">
    <source>
        <dbReference type="Proteomes" id="UP000501253"/>
    </source>
</evidence>
<comment type="cofactor">
    <cofactor evidence="5 7">
        <name>Zn(2+)</name>
        <dbReference type="ChEBI" id="CHEBI:29105"/>
    </cofactor>
    <text evidence="5 7">Binds 1 zinc ion per subunit.</text>
</comment>
<keyword evidence="5" id="KW-0456">Lyase</keyword>
<protein>
    <recommendedName>
        <fullName evidence="3 5">6-carboxy-5,6,7,8-tetrahydropterin synthase</fullName>
        <ecNumber evidence="5">4.-.-.-</ecNumber>
    </recommendedName>
</protein>
<dbReference type="UniPathway" id="UPA00391"/>
<feature type="binding site" evidence="7">
    <location>
        <position position="29"/>
    </location>
    <ligand>
        <name>Zn(2+)</name>
        <dbReference type="ChEBI" id="CHEBI:29105"/>
    </ligand>
</feature>
<dbReference type="Gene3D" id="3.30.479.10">
    <property type="entry name" value="6-pyruvoyl tetrahydropterin synthase/QueD"/>
    <property type="match status" value="1"/>
</dbReference>
<reference evidence="8 9" key="1">
    <citation type="submission" date="2019-08" db="EMBL/GenBank/DDBJ databases">
        <title>Complete genome sequence of Thermosulfurimonas marina SU872T, an anaerobic thermophilic chemolithoautotrophic bacterium isolated from a shallow marine hydrothermal vent.</title>
        <authorList>
            <person name="Allioux M."/>
            <person name="Jebbar M."/>
            <person name="Slobodkina G."/>
            <person name="Slobodkin A."/>
            <person name="Moalic Y."/>
            <person name="Frolova A."/>
            <person name="Shao Z."/>
            <person name="Alain K."/>
        </authorList>
    </citation>
    <scope>NUCLEOTIDE SEQUENCE [LARGE SCALE GENOMIC DNA]</scope>
    <source>
        <strain evidence="8 9">SU872</strain>
    </source>
</reference>
<keyword evidence="9" id="KW-1185">Reference proteome</keyword>
<dbReference type="AlphaFoldDB" id="A0A6H1WV54"/>
<evidence type="ECO:0000256" key="2">
    <source>
        <dbReference type="ARBA" id="ARBA00008900"/>
    </source>
</evidence>
<evidence type="ECO:0000256" key="3">
    <source>
        <dbReference type="ARBA" id="ARBA00018141"/>
    </source>
</evidence>
<evidence type="ECO:0000256" key="4">
    <source>
        <dbReference type="ARBA" id="ARBA00048807"/>
    </source>
</evidence>
<gene>
    <name evidence="8" type="primary">queD</name>
    <name evidence="8" type="ORF">FVE67_05975</name>
</gene>
<feature type="binding site" evidence="7">
    <location>
        <position position="27"/>
    </location>
    <ligand>
        <name>Zn(2+)</name>
        <dbReference type="ChEBI" id="CHEBI:29105"/>
    </ligand>
</feature>
<dbReference type="EC" id="4.-.-.-" evidence="5"/>
<organism evidence="8 9">
    <name type="scientific">Thermosulfurimonas marina</name>
    <dbReference type="NCBI Taxonomy" id="2047767"/>
    <lineage>
        <taxon>Bacteria</taxon>
        <taxon>Pseudomonadati</taxon>
        <taxon>Thermodesulfobacteriota</taxon>
        <taxon>Thermodesulfobacteria</taxon>
        <taxon>Thermodesulfobacteriales</taxon>
        <taxon>Thermodesulfobacteriaceae</taxon>
        <taxon>Thermosulfurimonas</taxon>
    </lineage>
</organism>
<sequence>MFELTVREEFAAAHQLRGYEGACENLHGHNWQVEVSVRGKELNEIGILLDFKELKRALREVVAELDHRFLNEHPAFGKENPSSENLARYIYQRLCEKLSGHPVKVSRVTVCETERACATYLPD</sequence>
<dbReference type="PIRSF" id="PIRSF006113">
    <property type="entry name" value="PTP_synth"/>
    <property type="match status" value="1"/>
</dbReference>
<evidence type="ECO:0000256" key="6">
    <source>
        <dbReference type="PIRSR" id="PIRSR006113-1"/>
    </source>
</evidence>
<dbReference type="EMBL" id="CP042909">
    <property type="protein sequence ID" value="QJA06986.1"/>
    <property type="molecule type" value="Genomic_DNA"/>
</dbReference>
<dbReference type="GO" id="GO:0008616">
    <property type="term" value="P:tRNA queuosine(34) biosynthetic process"/>
    <property type="evidence" value="ECO:0007669"/>
    <property type="project" value="UniProtKB-KW"/>
</dbReference>
<dbReference type="Pfam" id="PF01242">
    <property type="entry name" value="PTPS"/>
    <property type="match status" value="1"/>
</dbReference>
<keyword evidence="5" id="KW-0671">Queuosine biosynthesis</keyword>
<feature type="binding site" evidence="7">
    <location>
        <position position="14"/>
    </location>
    <ligand>
        <name>Zn(2+)</name>
        <dbReference type="ChEBI" id="CHEBI:29105"/>
    </ligand>
</feature>
<evidence type="ECO:0000256" key="7">
    <source>
        <dbReference type="PIRSR" id="PIRSR006113-2"/>
    </source>
</evidence>
<name>A0A6H1WV54_9BACT</name>
<dbReference type="SUPFAM" id="SSF55620">
    <property type="entry name" value="Tetrahydrobiopterin biosynthesis enzymes-like"/>
    <property type="match status" value="1"/>
</dbReference>
<comment type="similarity">
    <text evidence="2 5">Belongs to the PTPS family. QueD subfamily.</text>
</comment>
<feature type="active site" description="Charge relay system" evidence="6">
    <location>
        <position position="112"/>
    </location>
</feature>
<dbReference type="GO" id="GO:0070497">
    <property type="term" value="F:6-carboxytetrahydropterin synthase activity"/>
    <property type="evidence" value="ECO:0007669"/>
    <property type="project" value="UniProtKB-EC"/>
</dbReference>
<keyword evidence="5 7" id="KW-0479">Metal-binding</keyword>
<dbReference type="PANTHER" id="PTHR12589">
    <property type="entry name" value="PYRUVOYL TETRAHYDROBIOPTERIN SYNTHASE"/>
    <property type="match status" value="1"/>
</dbReference>
<dbReference type="GO" id="GO:0046872">
    <property type="term" value="F:metal ion binding"/>
    <property type="evidence" value="ECO:0007669"/>
    <property type="project" value="UniProtKB-KW"/>
</dbReference>
<dbReference type="PANTHER" id="PTHR12589:SF8">
    <property type="entry name" value="6-CARBOXY-5,6,7,8-TETRAHYDROPTERIN SYNTHASE"/>
    <property type="match status" value="1"/>
</dbReference>
<evidence type="ECO:0000256" key="5">
    <source>
        <dbReference type="PIRNR" id="PIRNR006113"/>
    </source>
</evidence>
<feature type="active site" description="Proton acceptor" evidence="6">
    <location>
        <position position="23"/>
    </location>
</feature>
<evidence type="ECO:0000313" key="8">
    <source>
        <dbReference type="EMBL" id="QJA06986.1"/>
    </source>
</evidence>